<evidence type="ECO:0000256" key="2">
    <source>
        <dbReference type="ARBA" id="ARBA00007232"/>
    </source>
</evidence>
<dbReference type="Pfam" id="PF18699">
    <property type="entry name" value="MRPL52"/>
    <property type="match status" value="1"/>
</dbReference>
<evidence type="ECO:0000256" key="8">
    <source>
        <dbReference type="ARBA" id="ARBA00035425"/>
    </source>
</evidence>
<gene>
    <name evidence="9" type="ORF">NTJ_13186</name>
</gene>
<dbReference type="EMBL" id="AP028919">
    <property type="protein sequence ID" value="BET00370.1"/>
    <property type="molecule type" value="Genomic_DNA"/>
</dbReference>
<evidence type="ECO:0000256" key="5">
    <source>
        <dbReference type="ARBA" id="ARBA00023128"/>
    </source>
</evidence>
<keyword evidence="10" id="KW-1185">Reference proteome</keyword>
<dbReference type="Proteomes" id="UP001307889">
    <property type="component" value="Chromosome 11"/>
</dbReference>
<proteinExistence type="inferred from homology"/>
<keyword evidence="3" id="KW-0809">Transit peptide</keyword>
<dbReference type="GO" id="GO:0005840">
    <property type="term" value="C:ribosome"/>
    <property type="evidence" value="ECO:0007669"/>
    <property type="project" value="UniProtKB-KW"/>
</dbReference>
<protein>
    <recommendedName>
        <fullName evidence="7">Large ribosomal subunit protein mL52</fullName>
    </recommendedName>
    <alternativeName>
        <fullName evidence="8">39S ribosomal protein L52, mitochondrial</fullName>
    </alternativeName>
</protein>
<evidence type="ECO:0000313" key="9">
    <source>
        <dbReference type="EMBL" id="BET00370.1"/>
    </source>
</evidence>
<evidence type="ECO:0000256" key="6">
    <source>
        <dbReference type="ARBA" id="ARBA00023274"/>
    </source>
</evidence>
<evidence type="ECO:0000256" key="1">
    <source>
        <dbReference type="ARBA" id="ARBA00004173"/>
    </source>
</evidence>
<reference evidence="9 10" key="1">
    <citation type="submission" date="2023-09" db="EMBL/GenBank/DDBJ databases">
        <title>Nesidiocoris tenuis whole genome shotgun sequence.</title>
        <authorList>
            <person name="Shibata T."/>
            <person name="Shimoda M."/>
            <person name="Kobayashi T."/>
            <person name="Uehara T."/>
        </authorList>
    </citation>
    <scope>NUCLEOTIDE SEQUENCE [LARGE SCALE GENOMIC DNA]</scope>
    <source>
        <strain evidence="9 10">Japan</strain>
    </source>
</reference>
<keyword evidence="4 9" id="KW-0689">Ribosomal protein</keyword>
<comment type="similarity">
    <text evidence="2">Belongs to the mitochondrion-specific ribosomal protein mL52 family.</text>
</comment>
<organism evidence="9 10">
    <name type="scientific">Nesidiocoris tenuis</name>
    <dbReference type="NCBI Taxonomy" id="355587"/>
    <lineage>
        <taxon>Eukaryota</taxon>
        <taxon>Metazoa</taxon>
        <taxon>Ecdysozoa</taxon>
        <taxon>Arthropoda</taxon>
        <taxon>Hexapoda</taxon>
        <taxon>Insecta</taxon>
        <taxon>Pterygota</taxon>
        <taxon>Neoptera</taxon>
        <taxon>Paraneoptera</taxon>
        <taxon>Hemiptera</taxon>
        <taxon>Heteroptera</taxon>
        <taxon>Panheteroptera</taxon>
        <taxon>Cimicomorpha</taxon>
        <taxon>Miridae</taxon>
        <taxon>Dicyphina</taxon>
        <taxon>Nesidiocoris</taxon>
    </lineage>
</organism>
<evidence type="ECO:0000313" key="10">
    <source>
        <dbReference type="Proteomes" id="UP001307889"/>
    </source>
</evidence>
<name>A0ABN7B988_9HEMI</name>
<evidence type="ECO:0000256" key="7">
    <source>
        <dbReference type="ARBA" id="ARBA00035181"/>
    </source>
</evidence>
<dbReference type="PANTHER" id="PTHR34090:SF1">
    <property type="entry name" value="LARGE RIBOSOMAL SUBUNIT PROTEIN ML52"/>
    <property type="match status" value="1"/>
</dbReference>
<accession>A0ABN7B988</accession>
<sequence length="134" mass="15574">MIELVRWSGLLKARAVQACGLQFRLLSGGRLDAEPFMNRNHRRRNILSKNVNQCHQLREGPDYTFADGRATPYGSRQLARFQKQREYTEKIIKLTREVDMAKSFHKRQQMEKAAEIKQIIDSKLKAKGQVTLDT</sequence>
<dbReference type="InterPro" id="IPR034596">
    <property type="entry name" value="Ribosomal_mL52"/>
</dbReference>
<keyword evidence="5" id="KW-0496">Mitochondrion</keyword>
<keyword evidence="6" id="KW-0687">Ribonucleoprotein</keyword>
<comment type="subcellular location">
    <subcellularLocation>
        <location evidence="1">Mitochondrion</location>
    </subcellularLocation>
</comment>
<evidence type="ECO:0000256" key="3">
    <source>
        <dbReference type="ARBA" id="ARBA00022946"/>
    </source>
</evidence>
<evidence type="ECO:0000256" key="4">
    <source>
        <dbReference type="ARBA" id="ARBA00022980"/>
    </source>
</evidence>
<dbReference type="PANTHER" id="PTHR34090">
    <property type="entry name" value="39S RIBOSOMAL PROTEIN L52, MITOCHONDRIAL"/>
    <property type="match status" value="1"/>
</dbReference>